<dbReference type="Proteomes" id="UP000271974">
    <property type="component" value="Unassembled WGS sequence"/>
</dbReference>
<gene>
    <name evidence="1" type="ORF">EGW08_022098</name>
</gene>
<accession>A0A433SLX4</accession>
<proteinExistence type="predicted"/>
<dbReference type="EMBL" id="RQTK01001481">
    <property type="protein sequence ID" value="RUS70145.1"/>
    <property type="molecule type" value="Genomic_DNA"/>
</dbReference>
<comment type="caution">
    <text evidence="1">The sequence shown here is derived from an EMBL/GenBank/DDBJ whole genome shotgun (WGS) entry which is preliminary data.</text>
</comment>
<name>A0A433SLX4_ELYCH</name>
<reference evidence="1 2" key="1">
    <citation type="submission" date="2019-01" db="EMBL/GenBank/DDBJ databases">
        <title>A draft genome assembly of the solar-powered sea slug Elysia chlorotica.</title>
        <authorList>
            <person name="Cai H."/>
            <person name="Li Q."/>
            <person name="Fang X."/>
            <person name="Li J."/>
            <person name="Curtis N.E."/>
            <person name="Altenburger A."/>
            <person name="Shibata T."/>
            <person name="Feng M."/>
            <person name="Maeda T."/>
            <person name="Schwartz J.A."/>
            <person name="Shigenobu S."/>
            <person name="Lundholm N."/>
            <person name="Nishiyama T."/>
            <person name="Yang H."/>
            <person name="Hasebe M."/>
            <person name="Li S."/>
            <person name="Pierce S.K."/>
            <person name="Wang J."/>
        </authorList>
    </citation>
    <scope>NUCLEOTIDE SEQUENCE [LARGE SCALE GENOMIC DNA]</scope>
    <source>
        <strain evidence="1">EC2010</strain>
        <tissue evidence="1">Whole organism of an adult</tissue>
    </source>
</reference>
<protein>
    <submittedName>
        <fullName evidence="1">Uncharacterized protein</fullName>
    </submittedName>
</protein>
<evidence type="ECO:0000313" key="2">
    <source>
        <dbReference type="Proteomes" id="UP000271974"/>
    </source>
</evidence>
<sequence>MASTDGFTPESRIEQWLFDYLTYKCVSNSTQSREVNETTKMFLEALMSQSVNPDHGTNDIKANLLIVLDCQIQLADLGISNLQSAQSDKLLQSKETVSDFLNMMNGLRNSLVYLKESFGSKSTSLFALCKRCILHTYVIIIQFFHRLKVSPEPLYGDAEISGWTSKFLKKAEKCADSASEKDAVS</sequence>
<evidence type="ECO:0000313" key="1">
    <source>
        <dbReference type="EMBL" id="RUS70145.1"/>
    </source>
</evidence>
<keyword evidence="2" id="KW-1185">Reference proteome</keyword>
<organism evidence="1 2">
    <name type="scientific">Elysia chlorotica</name>
    <name type="common">Eastern emerald elysia</name>
    <name type="synonym">Sea slug</name>
    <dbReference type="NCBI Taxonomy" id="188477"/>
    <lineage>
        <taxon>Eukaryota</taxon>
        <taxon>Metazoa</taxon>
        <taxon>Spiralia</taxon>
        <taxon>Lophotrochozoa</taxon>
        <taxon>Mollusca</taxon>
        <taxon>Gastropoda</taxon>
        <taxon>Heterobranchia</taxon>
        <taxon>Euthyneura</taxon>
        <taxon>Panpulmonata</taxon>
        <taxon>Sacoglossa</taxon>
        <taxon>Placobranchoidea</taxon>
        <taxon>Plakobranchidae</taxon>
        <taxon>Elysia</taxon>
    </lineage>
</organism>
<dbReference type="AlphaFoldDB" id="A0A433SLX4"/>